<proteinExistence type="predicted"/>
<gene>
    <name evidence="2" type="ORF">GCM10009855_04360</name>
</gene>
<dbReference type="EMBL" id="BAAARB010000002">
    <property type="protein sequence ID" value="GAA2368204.1"/>
    <property type="molecule type" value="Genomic_DNA"/>
</dbReference>
<evidence type="ECO:0000256" key="1">
    <source>
        <dbReference type="SAM" id="MobiDB-lite"/>
    </source>
</evidence>
<evidence type="ECO:0000313" key="2">
    <source>
        <dbReference type="EMBL" id="GAA2368204.1"/>
    </source>
</evidence>
<sequence>MSKHEELTRQVKQLARKSEDANRQAAGLKQSLNRNIRQVHAVLGRGGSGPIGQLSYALDQANQDIDRLSVNLHNTKKAAEEFARHLESLN</sequence>
<accession>A0ABN3H321</accession>
<organism evidence="2 3">
    <name type="scientific">Gordonia cholesterolivorans</name>
    <dbReference type="NCBI Taxonomy" id="559625"/>
    <lineage>
        <taxon>Bacteria</taxon>
        <taxon>Bacillati</taxon>
        <taxon>Actinomycetota</taxon>
        <taxon>Actinomycetes</taxon>
        <taxon>Mycobacteriales</taxon>
        <taxon>Gordoniaceae</taxon>
        <taxon>Gordonia</taxon>
    </lineage>
</organism>
<comment type="caution">
    <text evidence="2">The sequence shown here is derived from an EMBL/GenBank/DDBJ whole genome shotgun (WGS) entry which is preliminary data.</text>
</comment>
<keyword evidence="3" id="KW-1185">Reference proteome</keyword>
<name>A0ABN3H321_9ACTN</name>
<dbReference type="RefSeq" id="WP_006896707.1">
    <property type="nucleotide sequence ID" value="NZ_BAAARB010000002.1"/>
</dbReference>
<dbReference type="Proteomes" id="UP001501170">
    <property type="component" value="Unassembled WGS sequence"/>
</dbReference>
<reference evidence="2 3" key="1">
    <citation type="journal article" date="2019" name="Int. J. Syst. Evol. Microbiol.">
        <title>The Global Catalogue of Microorganisms (GCM) 10K type strain sequencing project: providing services to taxonomists for standard genome sequencing and annotation.</title>
        <authorList>
            <consortium name="The Broad Institute Genomics Platform"/>
            <consortium name="The Broad Institute Genome Sequencing Center for Infectious Disease"/>
            <person name="Wu L."/>
            <person name="Ma J."/>
        </authorList>
    </citation>
    <scope>NUCLEOTIDE SEQUENCE [LARGE SCALE GENOMIC DNA]</scope>
    <source>
        <strain evidence="2 3">JCM 16227</strain>
    </source>
</reference>
<protein>
    <submittedName>
        <fullName evidence="2">Uncharacterized protein</fullName>
    </submittedName>
</protein>
<feature type="region of interest" description="Disordered" evidence="1">
    <location>
        <begin position="1"/>
        <end position="31"/>
    </location>
</feature>
<evidence type="ECO:0000313" key="3">
    <source>
        <dbReference type="Proteomes" id="UP001501170"/>
    </source>
</evidence>